<gene>
    <name evidence="2" type="ORF">LX32DRAFT_695148</name>
</gene>
<dbReference type="AlphaFoldDB" id="A0AAD9HEZ6"/>
<evidence type="ECO:0000313" key="3">
    <source>
        <dbReference type="Proteomes" id="UP001232148"/>
    </source>
</evidence>
<feature type="compositionally biased region" description="Polar residues" evidence="1">
    <location>
        <begin position="1"/>
        <end position="13"/>
    </location>
</feature>
<protein>
    <submittedName>
        <fullName evidence="2">Uncharacterized protein</fullName>
    </submittedName>
</protein>
<comment type="caution">
    <text evidence="2">The sequence shown here is derived from an EMBL/GenBank/DDBJ whole genome shotgun (WGS) entry which is preliminary data.</text>
</comment>
<feature type="region of interest" description="Disordered" evidence="1">
    <location>
        <begin position="151"/>
        <end position="182"/>
    </location>
</feature>
<accession>A0AAD9HEZ6</accession>
<feature type="compositionally biased region" description="Basic and acidic residues" evidence="1">
    <location>
        <begin position="91"/>
        <end position="113"/>
    </location>
</feature>
<evidence type="ECO:0000256" key="1">
    <source>
        <dbReference type="SAM" id="MobiDB-lite"/>
    </source>
</evidence>
<sequence length="240" mass="26442">MKSQLRSSQPTSPRRQHQSLESAASPPHRLDTLPFQRTTTMRRLCQDPLRCEKGPGLHSHLVQVPWPVAVGPGVMRQKRARPGPTETGTPSDKKPRAEPERQQAPKCPAEKRSPGAYDSQIEEAFRELLDKLVRWKISTPEDAQALRDELGKMGIPPVPAPPAEVEEKRLPGPEAAGDGIRPGARGLEEAYEKEQEAKKEAESLAFEVVDASDAEGPGDEFCCVFDKEVPADVDGEYVLL</sequence>
<reference evidence="2" key="1">
    <citation type="submission" date="2021-06" db="EMBL/GenBank/DDBJ databases">
        <title>Comparative genomics, transcriptomics and evolutionary studies reveal genomic signatures of adaptation to plant cell wall in hemibiotrophic fungi.</title>
        <authorList>
            <consortium name="DOE Joint Genome Institute"/>
            <person name="Baroncelli R."/>
            <person name="Diaz J.F."/>
            <person name="Benocci T."/>
            <person name="Peng M."/>
            <person name="Battaglia E."/>
            <person name="Haridas S."/>
            <person name="Andreopoulos W."/>
            <person name="Labutti K."/>
            <person name="Pangilinan J."/>
            <person name="Floch G.L."/>
            <person name="Makela M.R."/>
            <person name="Henrissat B."/>
            <person name="Grigoriev I.V."/>
            <person name="Crouch J.A."/>
            <person name="De Vries R.P."/>
            <person name="Sukno S.A."/>
            <person name="Thon M.R."/>
        </authorList>
    </citation>
    <scope>NUCLEOTIDE SEQUENCE</scope>
    <source>
        <strain evidence="2">MAFF235873</strain>
    </source>
</reference>
<dbReference type="Proteomes" id="UP001232148">
    <property type="component" value="Unassembled WGS sequence"/>
</dbReference>
<proteinExistence type="predicted"/>
<keyword evidence="3" id="KW-1185">Reference proteome</keyword>
<organism evidence="2 3">
    <name type="scientific">Colletotrichum zoysiae</name>
    <dbReference type="NCBI Taxonomy" id="1216348"/>
    <lineage>
        <taxon>Eukaryota</taxon>
        <taxon>Fungi</taxon>
        <taxon>Dikarya</taxon>
        <taxon>Ascomycota</taxon>
        <taxon>Pezizomycotina</taxon>
        <taxon>Sordariomycetes</taxon>
        <taxon>Hypocreomycetidae</taxon>
        <taxon>Glomerellales</taxon>
        <taxon>Glomerellaceae</taxon>
        <taxon>Colletotrichum</taxon>
        <taxon>Colletotrichum graminicola species complex</taxon>
    </lineage>
</organism>
<dbReference type="EMBL" id="MU842902">
    <property type="protein sequence ID" value="KAK2027062.1"/>
    <property type="molecule type" value="Genomic_DNA"/>
</dbReference>
<evidence type="ECO:0000313" key="2">
    <source>
        <dbReference type="EMBL" id="KAK2027062.1"/>
    </source>
</evidence>
<feature type="region of interest" description="Disordered" evidence="1">
    <location>
        <begin position="1"/>
        <end position="117"/>
    </location>
</feature>
<name>A0AAD9HEZ6_9PEZI</name>